<keyword evidence="2" id="KW-1185">Reference proteome</keyword>
<accession>A0AAV4FR34</accession>
<organism evidence="1 2">
    <name type="scientific">Elysia marginata</name>
    <dbReference type="NCBI Taxonomy" id="1093978"/>
    <lineage>
        <taxon>Eukaryota</taxon>
        <taxon>Metazoa</taxon>
        <taxon>Spiralia</taxon>
        <taxon>Lophotrochozoa</taxon>
        <taxon>Mollusca</taxon>
        <taxon>Gastropoda</taxon>
        <taxon>Heterobranchia</taxon>
        <taxon>Euthyneura</taxon>
        <taxon>Panpulmonata</taxon>
        <taxon>Sacoglossa</taxon>
        <taxon>Placobranchoidea</taxon>
        <taxon>Plakobranchidae</taxon>
        <taxon>Elysia</taxon>
    </lineage>
</organism>
<dbReference type="EMBL" id="BMAT01011593">
    <property type="protein sequence ID" value="GFR75466.1"/>
    <property type="molecule type" value="Genomic_DNA"/>
</dbReference>
<name>A0AAV4FR34_9GAST</name>
<reference evidence="1 2" key="1">
    <citation type="journal article" date="2021" name="Elife">
        <title>Chloroplast acquisition without the gene transfer in kleptoplastic sea slugs, Plakobranchus ocellatus.</title>
        <authorList>
            <person name="Maeda T."/>
            <person name="Takahashi S."/>
            <person name="Yoshida T."/>
            <person name="Shimamura S."/>
            <person name="Takaki Y."/>
            <person name="Nagai Y."/>
            <person name="Toyoda A."/>
            <person name="Suzuki Y."/>
            <person name="Arimoto A."/>
            <person name="Ishii H."/>
            <person name="Satoh N."/>
            <person name="Nishiyama T."/>
            <person name="Hasebe M."/>
            <person name="Maruyama T."/>
            <person name="Minagawa J."/>
            <person name="Obokata J."/>
            <person name="Shigenobu S."/>
        </authorList>
    </citation>
    <scope>NUCLEOTIDE SEQUENCE [LARGE SCALE GENOMIC DNA]</scope>
</reference>
<protein>
    <submittedName>
        <fullName evidence="1">Uncharacterized protein</fullName>
    </submittedName>
</protein>
<dbReference type="Proteomes" id="UP000762676">
    <property type="component" value="Unassembled WGS sequence"/>
</dbReference>
<comment type="caution">
    <text evidence="1">The sequence shown here is derived from an EMBL/GenBank/DDBJ whole genome shotgun (WGS) entry which is preliminary data.</text>
</comment>
<evidence type="ECO:0000313" key="1">
    <source>
        <dbReference type="EMBL" id="GFR75466.1"/>
    </source>
</evidence>
<gene>
    <name evidence="1" type="ORF">ElyMa_005777100</name>
</gene>
<proteinExistence type="predicted"/>
<evidence type="ECO:0000313" key="2">
    <source>
        <dbReference type="Proteomes" id="UP000762676"/>
    </source>
</evidence>
<sequence>MEAGLTSGRIIAARSRPRWTTREKMISAAFTFQLSIVPLTFSCPDFKANYLRHVTKGYKYRGHYSAATLCFTNLCLSFQFGEIHPTDQALVVVKFLTDFLLDLG</sequence>
<dbReference type="AlphaFoldDB" id="A0AAV4FR34"/>